<comment type="catalytic activity">
    <reaction evidence="16 17">
        <text>epoxyqueuosine(34) in tRNA + AH2 = queuosine(34) in tRNA + A + H2O</text>
        <dbReference type="Rhea" id="RHEA:32159"/>
        <dbReference type="Rhea" id="RHEA-COMP:18571"/>
        <dbReference type="Rhea" id="RHEA-COMP:18582"/>
        <dbReference type="ChEBI" id="CHEBI:13193"/>
        <dbReference type="ChEBI" id="CHEBI:15377"/>
        <dbReference type="ChEBI" id="CHEBI:17499"/>
        <dbReference type="ChEBI" id="CHEBI:194431"/>
        <dbReference type="ChEBI" id="CHEBI:194443"/>
        <dbReference type="EC" id="1.17.99.6"/>
    </reaction>
</comment>
<evidence type="ECO:0000256" key="16">
    <source>
        <dbReference type="ARBA" id="ARBA00047415"/>
    </source>
</evidence>
<keyword evidence="11 17" id="KW-0408">Iron</keyword>
<name>A0A367G7F0_9FIRM</name>
<evidence type="ECO:0000256" key="2">
    <source>
        <dbReference type="ARBA" id="ARBA00004691"/>
    </source>
</evidence>
<keyword evidence="7 17" id="KW-0819">tRNA processing</keyword>
<evidence type="ECO:0000256" key="14">
    <source>
        <dbReference type="ARBA" id="ARBA00023284"/>
    </source>
</evidence>
<evidence type="ECO:0000256" key="17">
    <source>
        <dbReference type="HAMAP-Rule" id="MF_02089"/>
    </source>
</evidence>
<proteinExistence type="inferred from homology"/>
<protein>
    <recommendedName>
        <fullName evidence="5 17">Epoxyqueuosine reductase QueH</fullName>
        <ecNumber evidence="4 17">1.17.99.6</ecNumber>
    </recommendedName>
    <alternativeName>
        <fullName evidence="15 17">Queuosine biosynthesis protein QueH</fullName>
    </alternativeName>
</protein>
<dbReference type="InterPro" id="IPR003828">
    <property type="entry name" value="QueH"/>
</dbReference>
<comment type="similarity">
    <text evidence="3 17">Belongs to the QueH family.</text>
</comment>
<evidence type="ECO:0000256" key="5">
    <source>
        <dbReference type="ARBA" id="ARBA00016895"/>
    </source>
</evidence>
<sequence>MNKRNYQKELDKLIERNQKEGKTPRLFLHACCAPCSSYVMEYLSQYFEITIFFYNPNIAPVEEYSHRVAEIRRLIGEMEFVHPVTLVEGRYDPEEFYEMAKGLENVPEGGERCFRCYRLRMEEAAKLAKEGGYDYFTTTLSISPLKNAQKINEIGEELAEIYKVPHLTSDFKKKNGYKRSIELSHEHALYRQNYCGCVFSKKEAMDRERLVTENRVNSNNG</sequence>
<dbReference type="PANTHER" id="PTHR36701:SF1">
    <property type="entry name" value="EPOXYQUEUOSINE REDUCTASE QUEH"/>
    <property type="match status" value="1"/>
</dbReference>
<evidence type="ECO:0000256" key="13">
    <source>
        <dbReference type="ARBA" id="ARBA00023157"/>
    </source>
</evidence>
<evidence type="ECO:0000256" key="9">
    <source>
        <dbReference type="ARBA" id="ARBA00022785"/>
    </source>
</evidence>
<dbReference type="HAMAP" id="MF_02089">
    <property type="entry name" value="QueH"/>
    <property type="match status" value="1"/>
</dbReference>
<dbReference type="GO" id="GO:0052693">
    <property type="term" value="F:epoxyqueuosine reductase activity"/>
    <property type="evidence" value="ECO:0007669"/>
    <property type="project" value="UniProtKB-UniRule"/>
</dbReference>
<dbReference type="GO" id="GO:0008616">
    <property type="term" value="P:tRNA queuosine(34) biosynthetic process"/>
    <property type="evidence" value="ECO:0007669"/>
    <property type="project" value="UniProtKB-UniRule"/>
</dbReference>
<keyword evidence="8 17" id="KW-0479">Metal-binding</keyword>
<feature type="binding site" evidence="17">
    <location>
        <position position="31"/>
    </location>
    <ligand>
        <name>[4Fe-4S] cluster</name>
        <dbReference type="ChEBI" id="CHEBI:49883"/>
    </ligand>
</feature>
<feature type="binding site" evidence="17">
    <location>
        <position position="116"/>
    </location>
    <ligand>
        <name>[4Fe-4S] cluster</name>
        <dbReference type="ChEBI" id="CHEBI:49883"/>
    </ligand>
</feature>
<dbReference type="GO" id="GO:0046872">
    <property type="term" value="F:metal ion binding"/>
    <property type="evidence" value="ECO:0007669"/>
    <property type="project" value="UniProtKB-KW"/>
</dbReference>
<evidence type="ECO:0000256" key="4">
    <source>
        <dbReference type="ARBA" id="ARBA00012622"/>
    </source>
</evidence>
<evidence type="ECO:0000313" key="19">
    <source>
        <dbReference type="Proteomes" id="UP000253208"/>
    </source>
</evidence>
<dbReference type="UniPathway" id="UPA00392"/>
<keyword evidence="9 17" id="KW-0671">Queuosine biosynthesis</keyword>
<evidence type="ECO:0000256" key="11">
    <source>
        <dbReference type="ARBA" id="ARBA00023004"/>
    </source>
</evidence>
<feature type="disulfide bond" description="Redox-active" evidence="17">
    <location>
        <begin position="195"/>
        <end position="197"/>
    </location>
</feature>
<evidence type="ECO:0000256" key="8">
    <source>
        <dbReference type="ARBA" id="ARBA00022723"/>
    </source>
</evidence>
<dbReference type="RefSeq" id="WP_022426266.1">
    <property type="nucleotide sequence ID" value="NZ_PSQG01000001.1"/>
</dbReference>
<evidence type="ECO:0000256" key="10">
    <source>
        <dbReference type="ARBA" id="ARBA00023002"/>
    </source>
</evidence>
<dbReference type="PANTHER" id="PTHR36701">
    <property type="entry name" value="EPOXYQUEUOSINE REDUCTASE QUEH"/>
    <property type="match status" value="1"/>
</dbReference>
<evidence type="ECO:0000256" key="1">
    <source>
        <dbReference type="ARBA" id="ARBA00002268"/>
    </source>
</evidence>
<keyword evidence="6 17" id="KW-0004">4Fe-4S</keyword>
<comment type="pathway">
    <text evidence="2 17">tRNA modification; tRNA-queuosine biosynthesis.</text>
</comment>
<accession>A0A367G7F0</accession>
<evidence type="ECO:0000256" key="3">
    <source>
        <dbReference type="ARBA" id="ARBA00008207"/>
    </source>
</evidence>
<dbReference type="AlphaFoldDB" id="A0A367G7F0"/>
<evidence type="ECO:0000256" key="6">
    <source>
        <dbReference type="ARBA" id="ARBA00022485"/>
    </source>
</evidence>
<keyword evidence="13 17" id="KW-1015">Disulfide bond</keyword>
<reference evidence="18 19" key="1">
    <citation type="submission" date="2018-02" db="EMBL/GenBank/DDBJ databases">
        <title>Complete genome sequencing of Faecalibacterium prausnitzii strains isolated from the human gut.</title>
        <authorList>
            <person name="Fitzgerald B.C."/>
            <person name="Shkoporov A.N."/>
            <person name="Ross P.R."/>
            <person name="Hill C."/>
        </authorList>
    </citation>
    <scope>NUCLEOTIDE SEQUENCE [LARGE SCALE GENOMIC DNA]</scope>
    <source>
        <strain evidence="18 19">APC942/31-1</strain>
    </source>
</reference>
<keyword evidence="14 17" id="KW-0676">Redox-active center</keyword>
<dbReference type="Proteomes" id="UP000253208">
    <property type="component" value="Unassembled WGS sequence"/>
</dbReference>
<comment type="function">
    <text evidence="1 17">Catalyzes the conversion of epoxyqueuosine (oQ) to queuosine (Q), which is a hypermodified base found in the wobble positions of tRNA(Asp), tRNA(Asn), tRNA(His) and tRNA(Tyr).</text>
</comment>
<dbReference type="Pfam" id="PF02677">
    <property type="entry name" value="QueH"/>
    <property type="match status" value="1"/>
</dbReference>
<evidence type="ECO:0000313" key="18">
    <source>
        <dbReference type="EMBL" id="RCH46418.1"/>
    </source>
</evidence>
<keyword evidence="12 17" id="KW-0411">Iron-sulfur</keyword>
<gene>
    <name evidence="17" type="primary">queH</name>
    <name evidence="18" type="ORF">C4886_00275</name>
</gene>
<feature type="binding site" evidence="17">
    <location>
        <position position="113"/>
    </location>
    <ligand>
        <name>[4Fe-4S] cluster</name>
        <dbReference type="ChEBI" id="CHEBI:49883"/>
    </ligand>
</feature>
<evidence type="ECO:0000256" key="15">
    <source>
        <dbReference type="ARBA" id="ARBA00031446"/>
    </source>
</evidence>
<dbReference type="GO" id="GO:0051539">
    <property type="term" value="F:4 iron, 4 sulfur cluster binding"/>
    <property type="evidence" value="ECO:0007669"/>
    <property type="project" value="UniProtKB-UniRule"/>
</dbReference>
<keyword evidence="10 17" id="KW-0560">Oxidoreductase</keyword>
<comment type="caution">
    <text evidence="18">The sequence shown here is derived from an EMBL/GenBank/DDBJ whole genome shotgun (WGS) entry which is preliminary data.</text>
</comment>
<evidence type="ECO:0000256" key="7">
    <source>
        <dbReference type="ARBA" id="ARBA00022694"/>
    </source>
</evidence>
<dbReference type="EC" id="1.17.99.6" evidence="4 17"/>
<organism evidence="18 19">
    <name type="scientific">Blautia obeum</name>
    <dbReference type="NCBI Taxonomy" id="40520"/>
    <lineage>
        <taxon>Bacteria</taxon>
        <taxon>Bacillati</taxon>
        <taxon>Bacillota</taxon>
        <taxon>Clostridia</taxon>
        <taxon>Lachnospirales</taxon>
        <taxon>Lachnospiraceae</taxon>
        <taxon>Blautia</taxon>
    </lineage>
</organism>
<dbReference type="EMBL" id="PSQG01000001">
    <property type="protein sequence ID" value="RCH46418.1"/>
    <property type="molecule type" value="Genomic_DNA"/>
</dbReference>
<feature type="binding site" evidence="17">
    <location>
        <position position="32"/>
    </location>
    <ligand>
        <name>[4Fe-4S] cluster</name>
        <dbReference type="ChEBI" id="CHEBI:49883"/>
    </ligand>
</feature>
<evidence type="ECO:0000256" key="12">
    <source>
        <dbReference type="ARBA" id="ARBA00023014"/>
    </source>
</evidence>